<evidence type="ECO:0000313" key="2">
    <source>
        <dbReference type="EMBL" id="OGM33392.1"/>
    </source>
</evidence>
<dbReference type="EMBL" id="MGGP01000003">
    <property type="protein sequence ID" value="OGM33392.1"/>
    <property type="molecule type" value="Genomic_DNA"/>
</dbReference>
<comment type="caution">
    <text evidence="2">The sequence shown here is derived from an EMBL/GenBank/DDBJ whole genome shotgun (WGS) entry which is preliminary data.</text>
</comment>
<evidence type="ECO:0000313" key="3">
    <source>
        <dbReference type="Proteomes" id="UP000178870"/>
    </source>
</evidence>
<organism evidence="2 3">
    <name type="scientific">Candidatus Woesebacteria bacterium RIFCSPHIGHO2_01_FULL_44_21</name>
    <dbReference type="NCBI Taxonomy" id="1802503"/>
    <lineage>
        <taxon>Bacteria</taxon>
        <taxon>Candidatus Woeseibacteriota</taxon>
    </lineage>
</organism>
<sequence length="254" mass="28256">MYPEEATGISSSEQELEPRPKTLYRGYISNERDEAVPTRSNKEILQKTFESGKNPHDEGLANMFIWSTPNENYAKKVVAMRFLVKMAIDSEYEGKVRDGTAGLPTLAEYKVDSETKLYDAAGKVLVPLNEGTSEQIIIEEVPDRNLVKKPITPDSLNSLIERFYKKVGEGGVDTLGRATIMLDHLAHTDFIRKKNYDFGEATYGEAIKQAYDYYVGMGVGRMQAEELLAKGLFAGSTVMGELASSTQFTEPTQG</sequence>
<name>A0A1F7Z1F4_9BACT</name>
<evidence type="ECO:0000256" key="1">
    <source>
        <dbReference type="SAM" id="MobiDB-lite"/>
    </source>
</evidence>
<accession>A0A1F7Z1F4</accession>
<reference evidence="2 3" key="1">
    <citation type="journal article" date="2016" name="Nat. Commun.">
        <title>Thousands of microbial genomes shed light on interconnected biogeochemical processes in an aquifer system.</title>
        <authorList>
            <person name="Anantharaman K."/>
            <person name="Brown C.T."/>
            <person name="Hug L.A."/>
            <person name="Sharon I."/>
            <person name="Castelle C.J."/>
            <person name="Probst A.J."/>
            <person name="Thomas B.C."/>
            <person name="Singh A."/>
            <person name="Wilkins M.J."/>
            <person name="Karaoz U."/>
            <person name="Brodie E.L."/>
            <person name="Williams K.H."/>
            <person name="Hubbard S.S."/>
            <person name="Banfield J.F."/>
        </authorList>
    </citation>
    <scope>NUCLEOTIDE SEQUENCE [LARGE SCALE GENOMIC DNA]</scope>
</reference>
<dbReference type="AlphaFoldDB" id="A0A1F7Z1F4"/>
<gene>
    <name evidence="2" type="ORF">A2803_04295</name>
</gene>
<feature type="region of interest" description="Disordered" evidence="1">
    <location>
        <begin position="1"/>
        <end position="21"/>
    </location>
</feature>
<proteinExistence type="predicted"/>
<dbReference type="Proteomes" id="UP000178870">
    <property type="component" value="Unassembled WGS sequence"/>
</dbReference>
<protein>
    <submittedName>
        <fullName evidence="2">Uncharacterized protein</fullName>
    </submittedName>
</protein>